<keyword evidence="2" id="KW-1185">Reference proteome</keyword>
<dbReference type="EMBL" id="CP002400">
    <property type="protein sequence ID" value="ADU25596.1"/>
    <property type="molecule type" value="Genomic_DNA"/>
</dbReference>
<sequence length="94" mass="10359">MYLHIGQDTVVRLQDIVGIFDIDTTSISAITREYLKHAQQAGLVVNVTEELPKSFVVCHEKSKSEDGPHIKVYISQISSTTLLKRSAAPGFTDA</sequence>
<dbReference type="HOGENOM" id="CLU_173118_0_0_9"/>
<dbReference type="InterPro" id="IPR007169">
    <property type="entry name" value="RemA-like"/>
</dbReference>
<organism evidence="1 2">
    <name type="scientific">Ethanoligenens harbinense (strain DSM 18485 / JCM 12961 / CGMCC 1.5033 / YUAN-3)</name>
    <dbReference type="NCBI Taxonomy" id="663278"/>
    <lineage>
        <taxon>Bacteria</taxon>
        <taxon>Bacillati</taxon>
        <taxon>Bacillota</taxon>
        <taxon>Clostridia</taxon>
        <taxon>Eubacteriales</taxon>
        <taxon>Oscillospiraceae</taxon>
        <taxon>Ethanoligenens</taxon>
    </lineage>
</organism>
<dbReference type="Proteomes" id="UP000001551">
    <property type="component" value="Chromosome"/>
</dbReference>
<dbReference type="eggNOG" id="ENOG5032Y6E">
    <property type="taxonomic scope" value="Bacteria"/>
</dbReference>
<proteinExistence type="predicted"/>
<evidence type="ECO:0008006" key="3">
    <source>
        <dbReference type="Google" id="ProtNLM"/>
    </source>
</evidence>
<gene>
    <name evidence="1" type="ordered locus">Ethha_0005</name>
</gene>
<name>E6U5C9_ETHHY</name>
<protein>
    <recommendedName>
        <fullName evidence="3">DUF370 domain-containing protein</fullName>
    </recommendedName>
</protein>
<dbReference type="NCBIfam" id="NF046065">
    <property type="entry name" value="MtxRegRemB"/>
    <property type="match status" value="1"/>
</dbReference>
<dbReference type="STRING" id="663278.Ethha_0005"/>
<reference evidence="1 2" key="1">
    <citation type="submission" date="2010-12" db="EMBL/GenBank/DDBJ databases">
        <title>Complete sequence of Ethanoligenens harbinense YUAN-3.</title>
        <authorList>
            <person name="Lucas S."/>
            <person name="Copeland A."/>
            <person name="Lapidus A."/>
            <person name="Cheng J.-F."/>
            <person name="Bruce D."/>
            <person name="Goodwin L."/>
            <person name="Pitluck S."/>
            <person name="Chertkov O."/>
            <person name="Misra M."/>
            <person name="Detter J.C."/>
            <person name="Han C."/>
            <person name="Tapia R."/>
            <person name="Land M."/>
            <person name="Hauser L."/>
            <person name="Jeffries C."/>
            <person name="Kyrpides N."/>
            <person name="Ivanova N."/>
            <person name="Mikhailova N."/>
            <person name="Wang A."/>
            <person name="Mouttaki H."/>
            <person name="He Z."/>
            <person name="Zhou J."/>
            <person name="Hemme C.L."/>
            <person name="Woyke T."/>
        </authorList>
    </citation>
    <scope>NUCLEOTIDE SEQUENCE [LARGE SCALE GENOMIC DNA]</scope>
    <source>
        <strain evidence="2">DSM 18485 / JCM 12961 / CGMCC 1.5033 / YUAN-3</strain>
    </source>
</reference>
<dbReference type="AlphaFoldDB" id="E6U5C9"/>
<evidence type="ECO:0000313" key="1">
    <source>
        <dbReference type="EMBL" id="ADU25596.1"/>
    </source>
</evidence>
<dbReference type="Pfam" id="PF04025">
    <property type="entry name" value="RemA-like"/>
    <property type="match status" value="1"/>
</dbReference>
<evidence type="ECO:0000313" key="2">
    <source>
        <dbReference type="Proteomes" id="UP000001551"/>
    </source>
</evidence>
<accession>E6U5C9</accession>
<dbReference type="KEGG" id="eha:Ethha_0005"/>
<dbReference type="RefSeq" id="WP_013483977.1">
    <property type="nucleotide sequence ID" value="NC_014828.1"/>
</dbReference>